<evidence type="ECO:0000313" key="4">
    <source>
        <dbReference type="Proteomes" id="UP001632037"/>
    </source>
</evidence>
<dbReference type="EMBL" id="JBIMZQ010000001">
    <property type="protein sequence ID" value="KAL3674796.1"/>
    <property type="molecule type" value="Genomic_DNA"/>
</dbReference>
<evidence type="ECO:0000256" key="1">
    <source>
        <dbReference type="SAM" id="Coils"/>
    </source>
</evidence>
<dbReference type="AlphaFoldDB" id="A0ABD3G7Y5"/>
<comment type="caution">
    <text evidence="3">The sequence shown here is derived from an EMBL/GenBank/DDBJ whole genome shotgun (WGS) entry which is preliminary data.</text>
</comment>
<feature type="compositionally biased region" description="Polar residues" evidence="2">
    <location>
        <begin position="107"/>
        <end position="117"/>
    </location>
</feature>
<feature type="coiled-coil region" evidence="1">
    <location>
        <begin position="133"/>
        <end position="212"/>
    </location>
</feature>
<accession>A0ABD3G7Y5</accession>
<feature type="region of interest" description="Disordered" evidence="2">
    <location>
        <begin position="78"/>
        <end position="119"/>
    </location>
</feature>
<name>A0ABD3G7Y5_9STRA</name>
<organism evidence="3 4">
    <name type="scientific">Phytophthora oleae</name>
    <dbReference type="NCBI Taxonomy" id="2107226"/>
    <lineage>
        <taxon>Eukaryota</taxon>
        <taxon>Sar</taxon>
        <taxon>Stramenopiles</taxon>
        <taxon>Oomycota</taxon>
        <taxon>Peronosporomycetes</taxon>
        <taxon>Peronosporales</taxon>
        <taxon>Peronosporaceae</taxon>
        <taxon>Phytophthora</taxon>
    </lineage>
</organism>
<keyword evidence="1" id="KW-0175">Coiled coil</keyword>
<protein>
    <submittedName>
        <fullName evidence="3">Uncharacterized protein</fullName>
    </submittedName>
</protein>
<dbReference type="Proteomes" id="UP001632037">
    <property type="component" value="Unassembled WGS sequence"/>
</dbReference>
<proteinExistence type="predicted"/>
<evidence type="ECO:0000256" key="2">
    <source>
        <dbReference type="SAM" id="MobiDB-lite"/>
    </source>
</evidence>
<sequence length="254" mass="29082">MNFNVPVTSAFEVPVDDLRNMAEIHEVLSTEIVDAAVEGISSSVLRSDGGWNAEDLGGPKFRLNDAVETMKSVRSRKKSKINVRSLARPPDRYAAIDKETKEETRSSPRSSSATLPTGQRVHILSDVEVNDLRQRLSTRVASLRHDKREKEEKLQKKKRIQELQAELARLNDLEVQLKEYEQQPLESLQEELQIHQQEIADLAKKLEQAVQEELEWVWQTSTFTVTLYLYMCLILSMACTEEKVALVPCIRYCK</sequence>
<keyword evidence="4" id="KW-1185">Reference proteome</keyword>
<feature type="compositionally biased region" description="Basic and acidic residues" evidence="2">
    <location>
        <begin position="89"/>
        <end position="106"/>
    </location>
</feature>
<reference evidence="3 4" key="1">
    <citation type="submission" date="2024-09" db="EMBL/GenBank/DDBJ databases">
        <title>Genome sequencing and assembly of Phytophthora oleae, isolate VK10A, causative agent of rot of olive drupes.</title>
        <authorList>
            <person name="Conti Taguali S."/>
            <person name="Riolo M."/>
            <person name="La Spada F."/>
            <person name="Cacciola S.O."/>
            <person name="Dionisio G."/>
        </authorList>
    </citation>
    <scope>NUCLEOTIDE SEQUENCE [LARGE SCALE GENOMIC DNA]</scope>
    <source>
        <strain evidence="3 4">VK10A</strain>
    </source>
</reference>
<evidence type="ECO:0000313" key="3">
    <source>
        <dbReference type="EMBL" id="KAL3674796.1"/>
    </source>
</evidence>
<gene>
    <name evidence="3" type="ORF">V7S43_000724</name>
</gene>